<sequence length="91" mass="10933">MDEFLKNFKEDLNKEEGNEVHEGEVVKENELISISVDLVLKIDMIKREMDSTMKKVQEHSKLVEKQEEEFARKTWKMLMESAWGNFVWLER</sequence>
<dbReference type="Proteomes" id="UP001281410">
    <property type="component" value="Unassembled WGS sequence"/>
</dbReference>
<gene>
    <name evidence="1" type="ORF">Dsin_030054</name>
</gene>
<organism evidence="1 2">
    <name type="scientific">Dipteronia sinensis</name>
    <dbReference type="NCBI Taxonomy" id="43782"/>
    <lineage>
        <taxon>Eukaryota</taxon>
        <taxon>Viridiplantae</taxon>
        <taxon>Streptophyta</taxon>
        <taxon>Embryophyta</taxon>
        <taxon>Tracheophyta</taxon>
        <taxon>Spermatophyta</taxon>
        <taxon>Magnoliopsida</taxon>
        <taxon>eudicotyledons</taxon>
        <taxon>Gunneridae</taxon>
        <taxon>Pentapetalae</taxon>
        <taxon>rosids</taxon>
        <taxon>malvids</taxon>
        <taxon>Sapindales</taxon>
        <taxon>Sapindaceae</taxon>
        <taxon>Hippocastanoideae</taxon>
        <taxon>Acereae</taxon>
        <taxon>Dipteronia</taxon>
    </lineage>
</organism>
<reference evidence="1" key="1">
    <citation type="journal article" date="2023" name="Plant J.">
        <title>Genome sequences and population genomics provide insights into the demographic history, inbreeding, and mutation load of two 'living fossil' tree species of Dipteronia.</title>
        <authorList>
            <person name="Feng Y."/>
            <person name="Comes H.P."/>
            <person name="Chen J."/>
            <person name="Zhu S."/>
            <person name="Lu R."/>
            <person name="Zhang X."/>
            <person name="Li P."/>
            <person name="Qiu J."/>
            <person name="Olsen K.M."/>
            <person name="Qiu Y."/>
        </authorList>
    </citation>
    <scope>NUCLEOTIDE SEQUENCE</scope>
    <source>
        <strain evidence="1">NBL</strain>
    </source>
</reference>
<protein>
    <submittedName>
        <fullName evidence="1">Uncharacterized protein</fullName>
    </submittedName>
</protein>
<name>A0AAD9ZI35_9ROSI</name>
<accession>A0AAD9ZI35</accession>
<proteinExistence type="predicted"/>
<comment type="caution">
    <text evidence="1">The sequence shown here is derived from an EMBL/GenBank/DDBJ whole genome shotgun (WGS) entry which is preliminary data.</text>
</comment>
<dbReference type="AlphaFoldDB" id="A0AAD9ZI35"/>
<keyword evidence="2" id="KW-1185">Reference proteome</keyword>
<dbReference type="EMBL" id="JANJYJ010000010">
    <property type="protein sequence ID" value="KAK3182768.1"/>
    <property type="molecule type" value="Genomic_DNA"/>
</dbReference>
<evidence type="ECO:0000313" key="1">
    <source>
        <dbReference type="EMBL" id="KAK3182768.1"/>
    </source>
</evidence>
<evidence type="ECO:0000313" key="2">
    <source>
        <dbReference type="Proteomes" id="UP001281410"/>
    </source>
</evidence>